<dbReference type="AlphaFoldDB" id="L0R5C7"/>
<evidence type="ECO:0000313" key="1">
    <source>
        <dbReference type="EMBL" id="CCO13809.1"/>
    </source>
</evidence>
<sequence>MDCLLTQLLLRCLGMLEKNIWKNMEQKLNTLQKLDGKIINIQLITRIPSSKMNTV</sequence>
<accession>L0R5C7</accession>
<dbReference type="EMBL" id="HF548098">
    <property type="protein sequence ID" value="CCO13809.1"/>
    <property type="molecule type" value="Genomic_DNA"/>
</dbReference>
<organism evidence="1">
    <name type="scientific">Homo sapiens</name>
    <name type="common">Human</name>
    <dbReference type="NCBI Taxonomy" id="9606"/>
    <lineage>
        <taxon>Eukaryota</taxon>
        <taxon>Metazoa</taxon>
        <taxon>Chordata</taxon>
        <taxon>Craniata</taxon>
        <taxon>Vertebrata</taxon>
        <taxon>Euteleostomi</taxon>
        <taxon>Mammalia</taxon>
        <taxon>Eutheria</taxon>
        <taxon>Euarchontoglires</taxon>
        <taxon>Primates</taxon>
        <taxon>Haplorrhini</taxon>
        <taxon>Catarrhini</taxon>
        <taxon>Hominidae</taxon>
        <taxon>Homo</taxon>
    </lineage>
</organism>
<reference evidence="1" key="1">
    <citation type="submission" date="2012-10" db="EMBL/GenBank/DDBJ databases">
        <title>Direct identification of alternative open reading frame translation products in human.</title>
        <authorList>
            <person name="Vanderperre B."/>
            <person name="Lucier J.-F."/>
            <person name="Motard J."/>
            <person name="Tremblay G."/>
            <person name="Vanderperre S."/>
            <person name="Wisztorski M."/>
            <person name="Salzet M."/>
            <person name="Boisvert F.-M."/>
            <person name="Roucou X."/>
        </authorList>
    </citation>
    <scope>NUCLEOTIDE SEQUENCE</scope>
</reference>
<protein>
    <submittedName>
        <fullName evidence="1">Alternative protein SCP2</fullName>
    </submittedName>
</protein>
<proteinExistence type="predicted"/>
<dbReference type="ChiTaRS" id="SCP2">
    <property type="organism name" value="human"/>
</dbReference>
<dbReference type="OrthoDB" id="542135at2759"/>
<gene>
    <name evidence="1" type="primary">SCP2</name>
</gene>
<name>L0R5C7_HUMAN</name>